<gene>
    <name evidence="1" type="ORF">J2Z20_002014</name>
</gene>
<dbReference type="Pfam" id="PF06089">
    <property type="entry name" value="Asparaginase_II"/>
    <property type="match status" value="1"/>
</dbReference>
<dbReference type="EMBL" id="JAGGKP010000004">
    <property type="protein sequence ID" value="MBP1937121.1"/>
    <property type="molecule type" value="Genomic_DNA"/>
</dbReference>
<comment type="caution">
    <text evidence="1">The sequence shown here is derived from an EMBL/GenBank/DDBJ whole genome shotgun (WGS) entry which is preliminary data.</text>
</comment>
<name>A0ABS4H3S0_9BACL</name>
<dbReference type="PANTHER" id="PTHR42110:SF1">
    <property type="entry name" value="L-ASPARAGINASE, PUTATIVE (AFU_ORTHOLOGUE AFUA_3G11890)-RELATED"/>
    <property type="match status" value="1"/>
</dbReference>
<sequence length="332" mass="36158">MESILVKEYRGGTLECAHMGHISIVGEDGNIVSSAGDPHFVAFTRSSAKPFQAIPGIRGGIIEHYGLSDQEVAIMAASHAAEPYHIETLESIMAKTGLEENGMICAPSYPLNESARESVIRAQGSKRRVFHNCAGKHLGVLAYSKMKGYSLHDYAGKDHQVQQEILEVLAEMSELQVDQIGLGTDGCGFPVFALPLSALATAYMKLACPDLIEDDATRNAVVRITNAMNRYPELVGGNGRVDTVLLHDHNIVAKGGFKGVFCLGLRKERLGIAFKVLDGSEEEWGWIVQAILGQIGYEHKETIERVRAQFTNRIVNDAGLEVGHAETVFKLV</sequence>
<proteinExistence type="predicted"/>
<reference evidence="1 2" key="1">
    <citation type="submission" date="2021-03" db="EMBL/GenBank/DDBJ databases">
        <title>Genomic Encyclopedia of Type Strains, Phase IV (KMG-IV): sequencing the most valuable type-strain genomes for metagenomic binning, comparative biology and taxonomic classification.</title>
        <authorList>
            <person name="Goeker M."/>
        </authorList>
    </citation>
    <scope>NUCLEOTIDE SEQUENCE [LARGE SCALE GENOMIC DNA]</scope>
    <source>
        <strain evidence="1 2">DSM 23491</strain>
    </source>
</reference>
<accession>A0ABS4H3S0</accession>
<dbReference type="Proteomes" id="UP001519273">
    <property type="component" value="Unassembled WGS sequence"/>
</dbReference>
<evidence type="ECO:0000313" key="1">
    <source>
        <dbReference type="EMBL" id="MBP1937121.1"/>
    </source>
</evidence>
<organism evidence="1 2">
    <name type="scientific">Paenibacillus sediminis</name>
    <dbReference type="NCBI Taxonomy" id="664909"/>
    <lineage>
        <taxon>Bacteria</taxon>
        <taxon>Bacillati</taxon>
        <taxon>Bacillota</taxon>
        <taxon>Bacilli</taxon>
        <taxon>Bacillales</taxon>
        <taxon>Paenibacillaceae</taxon>
        <taxon>Paenibacillus</taxon>
    </lineage>
</organism>
<keyword evidence="2" id="KW-1185">Reference proteome</keyword>
<protein>
    <submittedName>
        <fullName evidence="1">L-asparaginase II</fullName>
    </submittedName>
</protein>
<dbReference type="PANTHER" id="PTHR42110">
    <property type="entry name" value="L-ASPARAGINASE, PUTATIVE (AFU_ORTHOLOGUE AFUA_3G11890)-RELATED"/>
    <property type="match status" value="1"/>
</dbReference>
<dbReference type="InterPro" id="IPR010349">
    <property type="entry name" value="Asparaginase_II"/>
</dbReference>
<dbReference type="RefSeq" id="WP_209848990.1">
    <property type="nucleotide sequence ID" value="NZ_CBCRVE010000008.1"/>
</dbReference>
<evidence type="ECO:0000313" key="2">
    <source>
        <dbReference type="Proteomes" id="UP001519273"/>
    </source>
</evidence>